<feature type="non-terminal residue" evidence="2">
    <location>
        <position position="1"/>
    </location>
</feature>
<evidence type="ECO:0000313" key="2">
    <source>
        <dbReference type="EMBL" id="CAK0883137.1"/>
    </source>
</evidence>
<accession>A0ABN9WA72</accession>
<protein>
    <submittedName>
        <fullName evidence="2">Uncharacterized protein</fullName>
    </submittedName>
</protein>
<dbReference type="Proteomes" id="UP001189429">
    <property type="component" value="Unassembled WGS sequence"/>
</dbReference>
<feature type="region of interest" description="Disordered" evidence="1">
    <location>
        <begin position="173"/>
        <end position="222"/>
    </location>
</feature>
<feature type="non-terminal residue" evidence="2">
    <location>
        <position position="222"/>
    </location>
</feature>
<organism evidence="2 3">
    <name type="scientific">Prorocentrum cordatum</name>
    <dbReference type="NCBI Taxonomy" id="2364126"/>
    <lineage>
        <taxon>Eukaryota</taxon>
        <taxon>Sar</taxon>
        <taxon>Alveolata</taxon>
        <taxon>Dinophyceae</taxon>
        <taxon>Prorocentrales</taxon>
        <taxon>Prorocentraceae</taxon>
        <taxon>Prorocentrum</taxon>
    </lineage>
</organism>
<sequence>RCQRRATTWHVRRRRGRPAAGPAEVDRRHRQVARDLGAHGPRQAAERALRGLQAQEAEGAAGPLLAGPAGHGPALPGRAPLGGLDQPGGLRGDAGDVLRPRAPAARRVPGAVLEHEFLRRAELPPGPGRGRQRGLRFRHPERPVVRVPDVLAASDLPAGGRAARAAGLRVLEGEHRAQGDRGFPNRPQVGRDPALGEGFGQEVSEGGSRRAAPAHVFQGGAG</sequence>
<comment type="caution">
    <text evidence="2">The sequence shown here is derived from an EMBL/GenBank/DDBJ whole genome shotgun (WGS) entry which is preliminary data.</text>
</comment>
<feature type="compositionally biased region" description="Low complexity" evidence="1">
    <location>
        <begin position="50"/>
        <end position="84"/>
    </location>
</feature>
<name>A0ABN9WA72_9DINO</name>
<gene>
    <name evidence="2" type="ORF">PCOR1329_LOCUS65415</name>
</gene>
<feature type="compositionally biased region" description="Basic and acidic residues" evidence="1">
    <location>
        <begin position="24"/>
        <end position="37"/>
    </location>
</feature>
<evidence type="ECO:0000313" key="3">
    <source>
        <dbReference type="Proteomes" id="UP001189429"/>
    </source>
</evidence>
<reference evidence="2" key="1">
    <citation type="submission" date="2023-10" db="EMBL/GenBank/DDBJ databases">
        <authorList>
            <person name="Chen Y."/>
            <person name="Shah S."/>
            <person name="Dougan E. K."/>
            <person name="Thang M."/>
            <person name="Chan C."/>
        </authorList>
    </citation>
    <scope>NUCLEOTIDE SEQUENCE [LARGE SCALE GENOMIC DNA]</scope>
</reference>
<evidence type="ECO:0000256" key="1">
    <source>
        <dbReference type="SAM" id="MobiDB-lite"/>
    </source>
</evidence>
<dbReference type="EMBL" id="CAUYUJ010018381">
    <property type="protein sequence ID" value="CAK0883137.1"/>
    <property type="molecule type" value="Genomic_DNA"/>
</dbReference>
<proteinExistence type="predicted"/>
<feature type="region of interest" description="Disordered" evidence="1">
    <location>
        <begin position="1"/>
        <end position="95"/>
    </location>
</feature>
<keyword evidence="3" id="KW-1185">Reference proteome</keyword>